<evidence type="ECO:0000256" key="1">
    <source>
        <dbReference type="SAM" id="MobiDB-lite"/>
    </source>
</evidence>
<feature type="region of interest" description="Disordered" evidence="1">
    <location>
        <begin position="1"/>
        <end position="110"/>
    </location>
</feature>
<evidence type="ECO:0000313" key="3">
    <source>
        <dbReference type="Proteomes" id="UP001500131"/>
    </source>
</evidence>
<dbReference type="AlphaFoldDB" id="A0AAW2ZXN8"/>
<gene>
    <name evidence="2" type="ORF">Q4I31_007704</name>
</gene>
<keyword evidence="3" id="KW-1185">Reference proteome</keyword>
<sequence length="217" mass="23343">MTYETPLALLASSSRSSNRSDGGSKEVRRNGSPRCISSSTTSSRGNGSSAHDSLDTQPPLLSPVAEAPPTHQRSLPPSPAPTPLGSPPTLSAPSSSPSESNPGHRGAPLLLWTSLNSPQRRQQQPAAVDFVHFAPLIQQFDFRRTDIKRIACTGAFPMDDVNTVTVKLRLRRHEVPVRVEPIANIQQAAMRGRTCEGFEAKQVEEAARLTTSSGTTR</sequence>
<comment type="caution">
    <text evidence="2">The sequence shown here is derived from an EMBL/GenBank/DDBJ whole genome shotgun (WGS) entry which is preliminary data.</text>
</comment>
<reference evidence="2 3" key="1">
    <citation type="submission" date="2024-02" db="EMBL/GenBank/DDBJ databases">
        <title>FIRST GENOME SEQUENCES OF Leishmania (Viannia) shawi, Leishmania (Viannia) lindenbergi AND Leishmania (Viannia) utingensis.</title>
        <authorList>
            <person name="Resadore F."/>
            <person name="Custodio M.G.F."/>
            <person name="Boite M.C."/>
            <person name="Cupolillo E."/>
            <person name="Ferreira G.E.M."/>
        </authorList>
    </citation>
    <scope>NUCLEOTIDE SEQUENCE [LARGE SCALE GENOMIC DNA]</scope>
    <source>
        <strain evidence="2 3">MHOM/BR/1966/M15733</strain>
    </source>
</reference>
<name>A0AAW2ZXN8_9TRYP</name>
<proteinExistence type="predicted"/>
<accession>A0AAW2ZXN8</accession>
<dbReference type="Proteomes" id="UP001500131">
    <property type="component" value="Unassembled WGS sequence"/>
</dbReference>
<feature type="compositionally biased region" description="Low complexity" evidence="1">
    <location>
        <begin position="37"/>
        <end position="49"/>
    </location>
</feature>
<protein>
    <submittedName>
        <fullName evidence="2">Uncharacterized protein</fullName>
    </submittedName>
</protein>
<organism evidence="2 3">
    <name type="scientific">Leishmania lindenbergi</name>
    <dbReference type="NCBI Taxonomy" id="651832"/>
    <lineage>
        <taxon>Eukaryota</taxon>
        <taxon>Discoba</taxon>
        <taxon>Euglenozoa</taxon>
        <taxon>Kinetoplastea</taxon>
        <taxon>Metakinetoplastina</taxon>
        <taxon>Trypanosomatida</taxon>
        <taxon>Trypanosomatidae</taxon>
        <taxon>Leishmaniinae</taxon>
        <taxon>Leishmania</taxon>
    </lineage>
</organism>
<feature type="compositionally biased region" description="Pro residues" evidence="1">
    <location>
        <begin position="76"/>
        <end position="86"/>
    </location>
</feature>
<evidence type="ECO:0000313" key="2">
    <source>
        <dbReference type="EMBL" id="KAL0494581.1"/>
    </source>
</evidence>
<feature type="compositionally biased region" description="Low complexity" evidence="1">
    <location>
        <begin position="12"/>
        <end position="21"/>
    </location>
</feature>
<feature type="compositionally biased region" description="Low complexity" evidence="1">
    <location>
        <begin position="87"/>
        <end position="100"/>
    </location>
</feature>
<dbReference type="EMBL" id="JBAMZK010000036">
    <property type="protein sequence ID" value="KAL0494581.1"/>
    <property type="molecule type" value="Genomic_DNA"/>
</dbReference>